<evidence type="ECO:0000256" key="1">
    <source>
        <dbReference type="SAM" id="Coils"/>
    </source>
</evidence>
<dbReference type="Pfam" id="PF03993">
    <property type="entry name" value="DUF349"/>
    <property type="match status" value="5"/>
</dbReference>
<name>A0A6P1QS93_9FLAO</name>
<proteinExistence type="predicted"/>
<reference evidence="3 4" key="1">
    <citation type="submission" date="2018-04" db="EMBL/GenBank/DDBJ databases">
        <title>Characteristic and Complete Genome Sequencing of A Novel Member of Infective Endocarditis Causative Bacteria: Bergeyella cardium QL-PH.</title>
        <authorList>
            <person name="Pan H."/>
            <person name="Sun E."/>
            <person name="Zhang Y."/>
        </authorList>
    </citation>
    <scope>NUCLEOTIDE SEQUENCE [LARGE SCALE GENOMIC DNA]</scope>
    <source>
        <strain evidence="3 4">HPQL</strain>
    </source>
</reference>
<evidence type="ECO:0000313" key="3">
    <source>
        <dbReference type="EMBL" id="QHN64649.1"/>
    </source>
</evidence>
<keyword evidence="1" id="KW-0175">Coiled coil</keyword>
<gene>
    <name evidence="3" type="ORF">DBX24_01455</name>
</gene>
<dbReference type="EMBL" id="CP029149">
    <property type="protein sequence ID" value="QHN64649.1"/>
    <property type="molecule type" value="Genomic_DNA"/>
</dbReference>
<accession>A0A6P1QS93</accession>
<feature type="coiled-coil region" evidence="1">
    <location>
        <begin position="269"/>
        <end position="311"/>
    </location>
</feature>
<feature type="region of interest" description="Disordered" evidence="2">
    <location>
        <begin position="1"/>
        <end position="27"/>
    </location>
</feature>
<feature type="compositionally biased region" description="Basic and acidic residues" evidence="2">
    <location>
        <begin position="11"/>
        <end position="27"/>
    </location>
</feature>
<feature type="coiled-coil region" evidence="1">
    <location>
        <begin position="523"/>
        <end position="584"/>
    </location>
</feature>
<feature type="compositionally biased region" description="Polar residues" evidence="2">
    <location>
        <begin position="1"/>
        <end position="10"/>
    </location>
</feature>
<evidence type="ECO:0000256" key="2">
    <source>
        <dbReference type="SAM" id="MobiDB-lite"/>
    </source>
</evidence>
<organism evidence="3 4">
    <name type="scientific">Bergeyella cardium</name>
    <dbReference type="NCBI Taxonomy" id="1585976"/>
    <lineage>
        <taxon>Bacteria</taxon>
        <taxon>Pseudomonadati</taxon>
        <taxon>Bacteroidota</taxon>
        <taxon>Flavobacteriia</taxon>
        <taxon>Flavobacteriales</taxon>
        <taxon>Weeksellaceae</taxon>
        <taxon>Bergeyella</taxon>
    </lineage>
</organism>
<dbReference type="RefSeq" id="WP_160223754.1">
    <property type="nucleotide sequence ID" value="NZ_CP029149.1"/>
</dbReference>
<keyword evidence="4" id="KW-1185">Reference proteome</keyword>
<protein>
    <submittedName>
        <fullName evidence="3">DUF349 domain-containing protein</fullName>
    </submittedName>
</protein>
<dbReference type="Proteomes" id="UP000464318">
    <property type="component" value="Chromosome"/>
</dbReference>
<dbReference type="OrthoDB" id="5422202at2"/>
<evidence type="ECO:0000313" key="4">
    <source>
        <dbReference type="Proteomes" id="UP000464318"/>
    </source>
</evidence>
<sequence length="592" mass="69546">MTLENHSSAQEGHKPIQEGANDNKKSLSHKVDQHFSTKNSGLSLEEILIRLEKIINTEEVKEFAKEFSALRNEALQFINQETEKMKATHIEAGNPEEDFSWEHPQLAKLSGLNNIFKKKYNEFRKELEEELEKNKQTRLEIIEKLKNLYLNSDLETNLFKEIRKIKEEWANAGQVAKNEFKLINNNYFYHLNQFYELLNLNKEYLEQEYAHNLEKRRQIISRAKELLEEPVIQKALNELQYLHKLWKEEAEPVAEELRESTWEEFKAISNEVHNRKAQLTEQIEKEQAENLIRKNQIIEEIKRLIEESKDKGHDFWQKAISKVDKLRQEFLNTGSVSKAFSNKNWSEFNSVLKEFNTIKNNFYKDLKALQSANLKAKKALIKIAKDNVNSEDWEAGLTLFKKLQEDWKKIGHVPRSASNKIWEEFHNACNTFFANFREKTNAESENWKMNFKAKSALLEELKILTDEEGSIAKIERIKNEWNAIGKVPKEKIAINREFNKVLKEKLKLNNISVFDINETSLPEDKLTEKARKIKKQIADLEAEVVKMENNINFFNNATRENPLLQESFTKIDEKKAQIEALKKSLHNIISGD</sequence>
<dbReference type="KEGG" id="bcad:DBX24_01455"/>
<dbReference type="InterPro" id="IPR007139">
    <property type="entry name" value="DUF349"/>
</dbReference>
<feature type="coiled-coil region" evidence="1">
    <location>
        <begin position="113"/>
        <end position="144"/>
    </location>
</feature>
<dbReference type="AlphaFoldDB" id="A0A6P1QS93"/>